<reference evidence="2" key="1">
    <citation type="submission" date="2014-08" db="EMBL/GenBank/DDBJ databases">
        <authorList>
            <person name="Moulin L."/>
        </authorList>
    </citation>
    <scope>NUCLEOTIDE SEQUENCE [LARGE SCALE GENOMIC DNA]</scope>
</reference>
<protein>
    <submittedName>
        <fullName evidence="1">Uncharacterized protein</fullName>
    </submittedName>
</protein>
<organism evidence="1 2">
    <name type="scientific">Mesorhizobium plurifarium</name>
    <dbReference type="NCBI Taxonomy" id="69974"/>
    <lineage>
        <taxon>Bacteria</taxon>
        <taxon>Pseudomonadati</taxon>
        <taxon>Pseudomonadota</taxon>
        <taxon>Alphaproteobacteria</taxon>
        <taxon>Hyphomicrobiales</taxon>
        <taxon>Phyllobacteriaceae</taxon>
        <taxon>Mesorhizobium</taxon>
    </lineage>
</organism>
<keyword evidence="2" id="KW-1185">Reference proteome</keyword>
<sequence>MTRPTTFPFLAIAKKYNVDYGDVLIYADKEGRPQQFRRASARLHRHPYWNLLISEINRAQAEQAAIRRGEIDWLTGERK</sequence>
<evidence type="ECO:0000313" key="2">
    <source>
        <dbReference type="Proteomes" id="UP000045285"/>
    </source>
</evidence>
<gene>
    <name evidence="1" type="ORF">MPL3356_60520</name>
</gene>
<dbReference type="Proteomes" id="UP000045285">
    <property type="component" value="Unassembled WGS sequence"/>
</dbReference>
<dbReference type="EMBL" id="CCMZ01000056">
    <property type="protein sequence ID" value="CDX26730.1"/>
    <property type="molecule type" value="Genomic_DNA"/>
</dbReference>
<accession>A0A090E9Y0</accession>
<evidence type="ECO:0000313" key="1">
    <source>
        <dbReference type="EMBL" id="CDX26730.1"/>
    </source>
</evidence>
<proteinExistence type="predicted"/>
<name>A0A090E9Y0_MESPL</name>
<dbReference type="AlphaFoldDB" id="A0A090E9Y0"/>